<accession>A0A0F5V9A5</accession>
<dbReference type="PATRIC" id="fig|265726.11.peg.2850"/>
<organism evidence="1 2">
    <name type="scientific">Photobacterium halotolerans</name>
    <dbReference type="NCBI Taxonomy" id="265726"/>
    <lineage>
        <taxon>Bacteria</taxon>
        <taxon>Pseudomonadati</taxon>
        <taxon>Pseudomonadota</taxon>
        <taxon>Gammaproteobacteria</taxon>
        <taxon>Vibrionales</taxon>
        <taxon>Vibrionaceae</taxon>
        <taxon>Photobacterium</taxon>
    </lineage>
</organism>
<dbReference type="EMBL" id="JWYV01000026">
    <property type="protein sequence ID" value="KKC98079.1"/>
    <property type="molecule type" value="Genomic_DNA"/>
</dbReference>
<evidence type="ECO:0000313" key="2">
    <source>
        <dbReference type="Proteomes" id="UP000033633"/>
    </source>
</evidence>
<dbReference type="Gene3D" id="2.60.120.10">
    <property type="entry name" value="Jelly Rolls"/>
    <property type="match status" value="1"/>
</dbReference>
<gene>
    <name evidence="1" type="ORF">KY46_20235</name>
</gene>
<comment type="caution">
    <text evidence="1">The sequence shown here is derived from an EMBL/GenBank/DDBJ whole genome shotgun (WGS) entry which is preliminary data.</text>
</comment>
<dbReference type="OrthoDB" id="9798104at2"/>
<dbReference type="STRING" id="265726.KY46_20235"/>
<dbReference type="RefSeq" id="WP_046222406.1">
    <property type="nucleotide sequence ID" value="NZ_JWYV01000026.1"/>
</dbReference>
<protein>
    <submittedName>
        <fullName evidence="1">Crp/Fnr family transcriptional regulator</fullName>
    </submittedName>
</protein>
<dbReference type="SUPFAM" id="SSF51206">
    <property type="entry name" value="cAMP-binding domain-like"/>
    <property type="match status" value="1"/>
</dbReference>
<keyword evidence="2" id="KW-1185">Reference proteome</keyword>
<sequence length="190" mass="21228">MTSPLAQFLALHGADQATIDQALSLAEPLELPTRHVLINQGELASQAFFLIDGLCHTCYITGDGKSISKDFFWEQDLLIGFESLLTDEGSPYLLETLSPCLIQTLPAELILGWRQDMPGLYMALVERQLLFREQKEQFMRLYSPARRYALFTDSVGELATHITAPQLASFLNLSLSQLDSLQRHLAVSGK</sequence>
<dbReference type="CDD" id="cd00038">
    <property type="entry name" value="CAP_ED"/>
    <property type="match status" value="1"/>
</dbReference>
<dbReference type="InterPro" id="IPR018490">
    <property type="entry name" value="cNMP-bd_dom_sf"/>
</dbReference>
<dbReference type="InterPro" id="IPR014710">
    <property type="entry name" value="RmlC-like_jellyroll"/>
</dbReference>
<name>A0A0F5V9A5_9GAMM</name>
<reference evidence="1 2" key="1">
    <citation type="submission" date="2014-12" db="EMBL/GenBank/DDBJ databases">
        <title>Mercury Reductase activity and rhizosphere competence traits in the genome of root associated Photobacterium halotolerans MELD1.</title>
        <authorList>
            <person name="Mathew D.C."/>
            <person name="Huang C.-C."/>
        </authorList>
    </citation>
    <scope>NUCLEOTIDE SEQUENCE [LARGE SCALE GENOMIC DNA]</scope>
    <source>
        <strain evidence="1 2">MELD1</strain>
    </source>
</reference>
<dbReference type="InterPro" id="IPR000595">
    <property type="entry name" value="cNMP-bd_dom"/>
</dbReference>
<proteinExistence type="predicted"/>
<dbReference type="Proteomes" id="UP000033633">
    <property type="component" value="Unassembled WGS sequence"/>
</dbReference>
<evidence type="ECO:0000313" key="1">
    <source>
        <dbReference type="EMBL" id="KKC98079.1"/>
    </source>
</evidence>
<dbReference type="AlphaFoldDB" id="A0A0F5V9A5"/>